<keyword evidence="10" id="KW-0443">Lipid metabolism</keyword>
<evidence type="ECO:0000256" key="10">
    <source>
        <dbReference type="ARBA" id="ARBA00023098"/>
    </source>
</evidence>
<organism evidence="14 15">
    <name type="scientific">Gomphosphaeria aponina SAG 52.96 = DSM 107014</name>
    <dbReference type="NCBI Taxonomy" id="1521640"/>
    <lineage>
        <taxon>Bacteria</taxon>
        <taxon>Bacillati</taxon>
        <taxon>Cyanobacteriota</taxon>
        <taxon>Cyanophyceae</taxon>
        <taxon>Oscillatoriophycideae</taxon>
        <taxon>Chroococcales</taxon>
        <taxon>Gomphosphaeriaceae</taxon>
        <taxon>Gomphosphaeria</taxon>
    </lineage>
</organism>
<dbReference type="NCBIfam" id="NF009604">
    <property type="entry name" value="PRK13057.1"/>
    <property type="match status" value="1"/>
</dbReference>
<dbReference type="GO" id="GO:0004143">
    <property type="term" value="F:ATP-dependent diacylglycerol kinase activity"/>
    <property type="evidence" value="ECO:0007669"/>
    <property type="project" value="TreeGrafter"/>
</dbReference>
<evidence type="ECO:0000256" key="2">
    <source>
        <dbReference type="ARBA" id="ARBA00005983"/>
    </source>
</evidence>
<dbReference type="GO" id="GO:0008654">
    <property type="term" value="P:phospholipid biosynthetic process"/>
    <property type="evidence" value="ECO:0007669"/>
    <property type="project" value="UniProtKB-KW"/>
</dbReference>
<evidence type="ECO:0000256" key="5">
    <source>
        <dbReference type="ARBA" id="ARBA00022723"/>
    </source>
</evidence>
<protein>
    <submittedName>
        <fullName evidence="14">Lipid kinase</fullName>
        <ecNumber evidence="14">2.7.1.-</ecNumber>
    </submittedName>
</protein>
<dbReference type="Pfam" id="PF19279">
    <property type="entry name" value="YegS_C"/>
    <property type="match status" value="1"/>
</dbReference>
<dbReference type="PANTHER" id="PTHR12358">
    <property type="entry name" value="SPHINGOSINE KINASE"/>
    <property type="match status" value="1"/>
</dbReference>
<dbReference type="EMBL" id="JADQBC010000120">
    <property type="protein sequence ID" value="MBR8829265.1"/>
    <property type="molecule type" value="Genomic_DNA"/>
</dbReference>
<dbReference type="InterPro" id="IPR005218">
    <property type="entry name" value="Diacylglycerol/lipid_kinase"/>
</dbReference>
<dbReference type="InterPro" id="IPR017438">
    <property type="entry name" value="ATP-NAD_kinase_N"/>
</dbReference>
<dbReference type="PANTHER" id="PTHR12358:SF106">
    <property type="entry name" value="LIPID KINASE YEGS"/>
    <property type="match status" value="1"/>
</dbReference>
<keyword evidence="8" id="KW-0067">ATP-binding</keyword>
<evidence type="ECO:0000256" key="3">
    <source>
        <dbReference type="ARBA" id="ARBA00022516"/>
    </source>
</evidence>
<dbReference type="InterPro" id="IPR016064">
    <property type="entry name" value="NAD/diacylglycerol_kinase_sf"/>
</dbReference>
<dbReference type="Gene3D" id="2.60.200.40">
    <property type="match status" value="1"/>
</dbReference>
<keyword evidence="3" id="KW-0444">Lipid biosynthesis</keyword>
<evidence type="ECO:0000256" key="8">
    <source>
        <dbReference type="ARBA" id="ARBA00022840"/>
    </source>
</evidence>
<comment type="cofactor">
    <cofactor evidence="1">
        <name>Mg(2+)</name>
        <dbReference type="ChEBI" id="CHEBI:18420"/>
    </cofactor>
</comment>
<evidence type="ECO:0000313" key="15">
    <source>
        <dbReference type="Proteomes" id="UP000767446"/>
    </source>
</evidence>
<dbReference type="SMART" id="SM00046">
    <property type="entry name" value="DAGKc"/>
    <property type="match status" value="1"/>
</dbReference>
<keyword evidence="9" id="KW-0460">Magnesium</keyword>
<keyword evidence="5" id="KW-0479">Metal-binding</keyword>
<dbReference type="GO" id="GO:0005524">
    <property type="term" value="F:ATP binding"/>
    <property type="evidence" value="ECO:0007669"/>
    <property type="project" value="UniProtKB-KW"/>
</dbReference>
<dbReference type="GO" id="GO:0005886">
    <property type="term" value="C:plasma membrane"/>
    <property type="evidence" value="ECO:0007669"/>
    <property type="project" value="TreeGrafter"/>
</dbReference>
<accession>A0A941GTK1</accession>
<dbReference type="EC" id="2.7.1.-" evidence="14"/>
<name>A0A941GTK1_9CHRO</name>
<comment type="similarity">
    <text evidence="2">Belongs to the diacylglycerol/lipid kinase family.</text>
</comment>
<reference evidence="14" key="1">
    <citation type="submission" date="2021-02" db="EMBL/GenBank/DDBJ databases">
        <title>Metagenome analyses of Stigonema ocellatum DSM 106950, Chlorogloea purpurea SAG 13.99 and Gomphosphaeria aponina DSM 107014.</title>
        <authorList>
            <person name="Marter P."/>
            <person name="Huang S."/>
        </authorList>
    </citation>
    <scope>NUCLEOTIDE SEQUENCE</scope>
    <source>
        <strain evidence="14">JP213</strain>
    </source>
</reference>
<evidence type="ECO:0000256" key="7">
    <source>
        <dbReference type="ARBA" id="ARBA00022777"/>
    </source>
</evidence>
<evidence type="ECO:0000256" key="12">
    <source>
        <dbReference type="ARBA" id="ARBA00023264"/>
    </source>
</evidence>
<sequence>MSKRALLLVNRHARKGQNSLAVAVEELNALNFELIVVPTKSSADFPQLVRKHQEKVDLVIVGGGDGTLNAAVDSLVAAKLPLGILPLGTANDLARTLGIPLAMKAACQAIAAGELKYIDLGWVNGKLFFNVASLGLSVKITESLSQGAKRRWGVLAYALSAIKVITKTRPFHATIRLNGETLKVKTIQIAVGNGKYYGGGLAIASDAAIDDQRLDLYSLEVNSWWQMFPLLWTLPKGEQAIHSWVLTGESQEIEVVTRKSYVINTDGEITTQTPAIFRVIPRALGVFMPITAKN</sequence>
<dbReference type="InterPro" id="IPR050187">
    <property type="entry name" value="Lipid_Phosphate_FormReg"/>
</dbReference>
<evidence type="ECO:0000256" key="11">
    <source>
        <dbReference type="ARBA" id="ARBA00023209"/>
    </source>
</evidence>
<dbReference type="GO" id="GO:0046872">
    <property type="term" value="F:metal ion binding"/>
    <property type="evidence" value="ECO:0007669"/>
    <property type="project" value="UniProtKB-KW"/>
</dbReference>
<dbReference type="SUPFAM" id="SSF111331">
    <property type="entry name" value="NAD kinase/diacylglycerol kinase-like"/>
    <property type="match status" value="1"/>
</dbReference>
<dbReference type="InterPro" id="IPR045540">
    <property type="entry name" value="YegS/DAGK_C"/>
</dbReference>
<evidence type="ECO:0000256" key="9">
    <source>
        <dbReference type="ARBA" id="ARBA00022842"/>
    </source>
</evidence>
<evidence type="ECO:0000256" key="6">
    <source>
        <dbReference type="ARBA" id="ARBA00022741"/>
    </source>
</evidence>
<keyword evidence="6" id="KW-0547">Nucleotide-binding</keyword>
<dbReference type="Pfam" id="PF00781">
    <property type="entry name" value="DAGK_cat"/>
    <property type="match status" value="1"/>
</dbReference>
<dbReference type="InterPro" id="IPR001206">
    <property type="entry name" value="Diacylglycerol_kinase_cat_dom"/>
</dbReference>
<dbReference type="AlphaFoldDB" id="A0A941GTK1"/>
<feature type="domain" description="DAGKc" evidence="13">
    <location>
        <begin position="1"/>
        <end position="127"/>
    </location>
</feature>
<evidence type="ECO:0000256" key="1">
    <source>
        <dbReference type="ARBA" id="ARBA00001946"/>
    </source>
</evidence>
<keyword evidence="4 14" id="KW-0808">Transferase</keyword>
<keyword evidence="7 14" id="KW-0418">Kinase</keyword>
<keyword evidence="12" id="KW-1208">Phospholipid metabolism</keyword>
<evidence type="ECO:0000313" key="14">
    <source>
        <dbReference type="EMBL" id="MBR8829265.1"/>
    </source>
</evidence>
<proteinExistence type="inferred from homology"/>
<evidence type="ECO:0000259" key="13">
    <source>
        <dbReference type="PROSITE" id="PS50146"/>
    </source>
</evidence>
<gene>
    <name evidence="14" type="ORF">DSM107014_15435</name>
</gene>
<dbReference type="NCBIfam" id="TIGR00147">
    <property type="entry name" value="YegS/Rv2252/BmrU family lipid kinase"/>
    <property type="match status" value="1"/>
</dbReference>
<evidence type="ECO:0000256" key="4">
    <source>
        <dbReference type="ARBA" id="ARBA00022679"/>
    </source>
</evidence>
<comment type="caution">
    <text evidence="14">The sequence shown here is derived from an EMBL/GenBank/DDBJ whole genome shotgun (WGS) entry which is preliminary data.</text>
</comment>
<dbReference type="Proteomes" id="UP000767446">
    <property type="component" value="Unassembled WGS sequence"/>
</dbReference>
<dbReference type="PROSITE" id="PS50146">
    <property type="entry name" value="DAGK"/>
    <property type="match status" value="1"/>
</dbReference>
<dbReference type="Gene3D" id="3.40.50.10330">
    <property type="entry name" value="Probable inorganic polyphosphate/atp-NAD kinase, domain 1"/>
    <property type="match status" value="1"/>
</dbReference>
<keyword evidence="11" id="KW-0594">Phospholipid biosynthesis</keyword>